<reference evidence="2" key="2">
    <citation type="journal article" date="2020" name="Nat. Commun.">
        <title>Large-scale genome sequencing of mycorrhizal fungi provides insights into the early evolution of symbiotic traits.</title>
        <authorList>
            <person name="Miyauchi S."/>
            <person name="Kiss E."/>
            <person name="Kuo A."/>
            <person name="Drula E."/>
            <person name="Kohler A."/>
            <person name="Sanchez-Garcia M."/>
            <person name="Morin E."/>
            <person name="Andreopoulos B."/>
            <person name="Barry K.W."/>
            <person name="Bonito G."/>
            <person name="Buee M."/>
            <person name="Carver A."/>
            <person name="Chen C."/>
            <person name="Cichocki N."/>
            <person name="Clum A."/>
            <person name="Culley D."/>
            <person name="Crous P.W."/>
            <person name="Fauchery L."/>
            <person name="Girlanda M."/>
            <person name="Hayes R.D."/>
            <person name="Keri Z."/>
            <person name="LaButti K."/>
            <person name="Lipzen A."/>
            <person name="Lombard V."/>
            <person name="Magnuson J."/>
            <person name="Maillard F."/>
            <person name="Murat C."/>
            <person name="Nolan M."/>
            <person name="Ohm R.A."/>
            <person name="Pangilinan J."/>
            <person name="Pereira M.F."/>
            <person name="Perotto S."/>
            <person name="Peter M."/>
            <person name="Pfister S."/>
            <person name="Riley R."/>
            <person name="Sitrit Y."/>
            <person name="Stielow J.B."/>
            <person name="Szollosi G."/>
            <person name="Zifcakova L."/>
            <person name="Stursova M."/>
            <person name="Spatafora J.W."/>
            <person name="Tedersoo L."/>
            <person name="Vaario L.M."/>
            <person name="Yamada A."/>
            <person name="Yan M."/>
            <person name="Wang P."/>
            <person name="Xu J."/>
            <person name="Bruns T."/>
            <person name="Baldrian P."/>
            <person name="Vilgalys R."/>
            <person name="Dunand C."/>
            <person name="Henrissat B."/>
            <person name="Grigoriev I.V."/>
            <person name="Hibbett D."/>
            <person name="Nagy L.G."/>
            <person name="Martin F.M."/>
        </authorList>
    </citation>
    <scope>NUCLEOTIDE SEQUENCE</scope>
    <source>
        <strain evidence="2">Prilba</strain>
    </source>
</reference>
<proteinExistence type="predicted"/>
<dbReference type="Gene3D" id="2.60.40.640">
    <property type="match status" value="1"/>
</dbReference>
<dbReference type="SUPFAM" id="SSF81296">
    <property type="entry name" value="E set domains"/>
    <property type="match status" value="1"/>
</dbReference>
<accession>A0A9P5N3Y1</accession>
<evidence type="ECO:0000256" key="1">
    <source>
        <dbReference type="SAM" id="MobiDB-lite"/>
    </source>
</evidence>
<evidence type="ECO:0008006" key="4">
    <source>
        <dbReference type="Google" id="ProtNLM"/>
    </source>
</evidence>
<dbReference type="AlphaFoldDB" id="A0A9P5N3Y1"/>
<evidence type="ECO:0000313" key="2">
    <source>
        <dbReference type="EMBL" id="KAF8485984.1"/>
    </source>
</evidence>
<sequence length="432" mass="47613">MDGNAFSIQQHSSAGFLFDRETPFSPFYSAEDAPASPSPTQPPSPGGSSSSISSIRSQHRYCLTNGKGKGNDQPWLTLLVSSRSPRPKFLPFFIGKDTISGIVELDLAKPETVREVKVTIKGETIHFTQEPHTFLEISHILIRQPSRKLSGKYSYPFSFVLPDNVRVDELNWVMVYPLPPKFHEKGSLYIDYKIVVTVRHGLFSVDNSLMTNIVYMPETIAEPPSALREQAYLKELPVALPVLDPGGWKMLPPVEAVDTLVPNATATARLSIANPLSFALGTPIPLFLELSNDGATYVDPNSIDVRLVRTLTTRGVSGGVHKLDVARAVFWPASDSSPRRIKLCGEVIAGRSFTPSFVFSKCSVQYSIVLYPMHLPEQTKPDPLLEEEVLLALRNAQGVVPRSQAPPGVTPAQIELQPSRLFPVDFGLVRVR</sequence>
<feature type="compositionally biased region" description="Pro residues" evidence="1">
    <location>
        <begin position="36"/>
        <end position="45"/>
    </location>
</feature>
<gene>
    <name evidence="2" type="ORF">DFH94DRAFT_162877</name>
</gene>
<protein>
    <recommendedName>
        <fullName evidence="4">Arrestin-like N-terminal domain-containing protein</fullName>
    </recommendedName>
</protein>
<dbReference type="InterPro" id="IPR014756">
    <property type="entry name" value="Ig_E-set"/>
</dbReference>
<dbReference type="OrthoDB" id="2333384at2759"/>
<evidence type="ECO:0000313" key="3">
    <source>
        <dbReference type="Proteomes" id="UP000759537"/>
    </source>
</evidence>
<feature type="region of interest" description="Disordered" evidence="1">
    <location>
        <begin position="28"/>
        <end position="53"/>
    </location>
</feature>
<comment type="caution">
    <text evidence="2">The sequence shown here is derived from an EMBL/GenBank/DDBJ whole genome shotgun (WGS) entry which is preliminary data.</text>
</comment>
<keyword evidence="3" id="KW-1185">Reference proteome</keyword>
<dbReference type="EMBL" id="WHVB01000002">
    <property type="protein sequence ID" value="KAF8485984.1"/>
    <property type="molecule type" value="Genomic_DNA"/>
</dbReference>
<name>A0A9P5N3Y1_9AGAM</name>
<dbReference type="InterPro" id="IPR014752">
    <property type="entry name" value="Arrestin-like_C"/>
</dbReference>
<dbReference type="Proteomes" id="UP000759537">
    <property type="component" value="Unassembled WGS sequence"/>
</dbReference>
<reference evidence="2" key="1">
    <citation type="submission" date="2019-10" db="EMBL/GenBank/DDBJ databases">
        <authorList>
            <consortium name="DOE Joint Genome Institute"/>
            <person name="Kuo A."/>
            <person name="Miyauchi S."/>
            <person name="Kiss E."/>
            <person name="Drula E."/>
            <person name="Kohler A."/>
            <person name="Sanchez-Garcia M."/>
            <person name="Andreopoulos B."/>
            <person name="Barry K.W."/>
            <person name="Bonito G."/>
            <person name="Buee M."/>
            <person name="Carver A."/>
            <person name="Chen C."/>
            <person name="Cichocki N."/>
            <person name="Clum A."/>
            <person name="Culley D."/>
            <person name="Crous P.W."/>
            <person name="Fauchery L."/>
            <person name="Girlanda M."/>
            <person name="Hayes R."/>
            <person name="Keri Z."/>
            <person name="LaButti K."/>
            <person name="Lipzen A."/>
            <person name="Lombard V."/>
            <person name="Magnuson J."/>
            <person name="Maillard F."/>
            <person name="Morin E."/>
            <person name="Murat C."/>
            <person name="Nolan M."/>
            <person name="Ohm R."/>
            <person name="Pangilinan J."/>
            <person name="Pereira M."/>
            <person name="Perotto S."/>
            <person name="Peter M."/>
            <person name="Riley R."/>
            <person name="Sitrit Y."/>
            <person name="Stielow B."/>
            <person name="Szollosi G."/>
            <person name="Zifcakova L."/>
            <person name="Stursova M."/>
            <person name="Spatafora J.W."/>
            <person name="Tedersoo L."/>
            <person name="Vaario L.-M."/>
            <person name="Yamada A."/>
            <person name="Yan M."/>
            <person name="Wang P."/>
            <person name="Xu J."/>
            <person name="Bruns T."/>
            <person name="Baldrian P."/>
            <person name="Vilgalys R."/>
            <person name="Henrissat B."/>
            <person name="Grigoriev I.V."/>
            <person name="Hibbett D."/>
            <person name="Nagy L.G."/>
            <person name="Martin F.M."/>
        </authorList>
    </citation>
    <scope>NUCLEOTIDE SEQUENCE</scope>
    <source>
        <strain evidence="2">Prilba</strain>
    </source>
</reference>
<organism evidence="2 3">
    <name type="scientific">Russula ochroleuca</name>
    <dbReference type="NCBI Taxonomy" id="152965"/>
    <lineage>
        <taxon>Eukaryota</taxon>
        <taxon>Fungi</taxon>
        <taxon>Dikarya</taxon>
        <taxon>Basidiomycota</taxon>
        <taxon>Agaricomycotina</taxon>
        <taxon>Agaricomycetes</taxon>
        <taxon>Russulales</taxon>
        <taxon>Russulaceae</taxon>
        <taxon>Russula</taxon>
    </lineage>
</organism>